<dbReference type="GO" id="GO:0022857">
    <property type="term" value="F:transmembrane transporter activity"/>
    <property type="evidence" value="ECO:0007669"/>
    <property type="project" value="InterPro"/>
</dbReference>
<keyword evidence="2 5" id="KW-0812">Transmembrane</keyword>
<accession>A0A0P9EN34</accession>
<dbReference type="EMBL" id="KQ474083">
    <property type="protein sequence ID" value="KPV73342.1"/>
    <property type="molecule type" value="Genomic_DNA"/>
</dbReference>
<feature type="transmembrane region" description="Helical" evidence="5">
    <location>
        <begin position="132"/>
        <end position="155"/>
    </location>
</feature>
<proteinExistence type="predicted"/>
<feature type="transmembrane region" description="Helical" evidence="5">
    <location>
        <begin position="203"/>
        <end position="223"/>
    </location>
</feature>
<feature type="transmembrane region" description="Helical" evidence="5">
    <location>
        <begin position="75"/>
        <end position="94"/>
    </location>
</feature>
<evidence type="ECO:0000256" key="1">
    <source>
        <dbReference type="ARBA" id="ARBA00004141"/>
    </source>
</evidence>
<gene>
    <name evidence="6" type="ORF">RHOBADRAFT_38521</name>
</gene>
<evidence type="ECO:0000256" key="3">
    <source>
        <dbReference type="ARBA" id="ARBA00022989"/>
    </source>
</evidence>
<keyword evidence="4 5" id="KW-0472">Membrane</keyword>
<evidence type="ECO:0000313" key="7">
    <source>
        <dbReference type="Proteomes" id="UP000053890"/>
    </source>
</evidence>
<dbReference type="PANTHER" id="PTHR23294">
    <property type="entry name" value="ET TRANSLATION PRODUCT-RELATED"/>
    <property type="match status" value="1"/>
</dbReference>
<dbReference type="OrthoDB" id="196103at2759"/>
<feature type="transmembrane region" description="Helical" evidence="5">
    <location>
        <begin position="43"/>
        <end position="63"/>
    </location>
</feature>
<feature type="transmembrane region" description="Helical" evidence="5">
    <location>
        <begin position="291"/>
        <end position="313"/>
    </location>
</feature>
<dbReference type="InterPro" id="IPR011701">
    <property type="entry name" value="MFS"/>
</dbReference>
<dbReference type="OMA" id="NSATWIW"/>
<feature type="transmembrane region" description="Helical" evidence="5">
    <location>
        <begin position="106"/>
        <end position="126"/>
    </location>
</feature>
<keyword evidence="3 5" id="KW-1133">Transmembrane helix</keyword>
<dbReference type="AlphaFoldDB" id="A0A0P9EN34"/>
<dbReference type="Pfam" id="PF07690">
    <property type="entry name" value="MFS_1"/>
    <property type="match status" value="1"/>
</dbReference>
<feature type="transmembrane region" description="Helical" evidence="5">
    <location>
        <begin position="325"/>
        <end position="346"/>
    </location>
</feature>
<reference evidence="6 7" key="1">
    <citation type="journal article" date="2015" name="Front. Microbiol.">
        <title>Genome sequence of the plant growth promoting endophytic yeast Rhodotorula graminis WP1.</title>
        <authorList>
            <person name="Firrincieli A."/>
            <person name="Otillar R."/>
            <person name="Salamov A."/>
            <person name="Schmutz J."/>
            <person name="Khan Z."/>
            <person name="Redman R.S."/>
            <person name="Fleck N.D."/>
            <person name="Lindquist E."/>
            <person name="Grigoriev I.V."/>
            <person name="Doty S.L."/>
        </authorList>
    </citation>
    <scope>NUCLEOTIDE SEQUENCE [LARGE SCALE GENOMIC DNA]</scope>
    <source>
        <strain evidence="6 7">WP1</strain>
    </source>
</reference>
<dbReference type="RefSeq" id="XP_018269391.1">
    <property type="nucleotide sequence ID" value="XM_018413533.1"/>
</dbReference>
<evidence type="ECO:0000256" key="4">
    <source>
        <dbReference type="ARBA" id="ARBA00023136"/>
    </source>
</evidence>
<dbReference type="InterPro" id="IPR036259">
    <property type="entry name" value="MFS_trans_sf"/>
</dbReference>
<dbReference type="InterPro" id="IPR051617">
    <property type="entry name" value="UNC-93-like_regulator"/>
</dbReference>
<organism evidence="6 7">
    <name type="scientific">Rhodotorula graminis (strain WP1)</name>
    <dbReference type="NCBI Taxonomy" id="578459"/>
    <lineage>
        <taxon>Eukaryota</taxon>
        <taxon>Fungi</taxon>
        <taxon>Dikarya</taxon>
        <taxon>Basidiomycota</taxon>
        <taxon>Pucciniomycotina</taxon>
        <taxon>Microbotryomycetes</taxon>
        <taxon>Sporidiobolales</taxon>
        <taxon>Sporidiobolaceae</taxon>
        <taxon>Rhodotorula</taxon>
    </lineage>
</organism>
<feature type="transmembrane region" description="Helical" evidence="5">
    <location>
        <begin position="260"/>
        <end position="285"/>
    </location>
</feature>
<protein>
    <recommendedName>
        <fullName evidence="8">DUF895 domain membrane protein</fullName>
    </recommendedName>
</protein>
<evidence type="ECO:0000256" key="5">
    <source>
        <dbReference type="SAM" id="Phobius"/>
    </source>
</evidence>
<name>A0A0P9EN34_RHOGW</name>
<feature type="transmembrane region" description="Helical" evidence="5">
    <location>
        <begin position="366"/>
        <end position="388"/>
    </location>
</feature>
<dbReference type="SUPFAM" id="SSF103473">
    <property type="entry name" value="MFS general substrate transporter"/>
    <property type="match status" value="1"/>
</dbReference>
<dbReference type="Proteomes" id="UP000053890">
    <property type="component" value="Unassembled WGS sequence"/>
</dbReference>
<dbReference type="PANTHER" id="PTHR23294:SF19">
    <property type="entry name" value="DUF895 DOMAIN MEMBRANE PROTEIN-RELATED"/>
    <property type="match status" value="1"/>
</dbReference>
<dbReference type="GeneID" id="28973982"/>
<evidence type="ECO:0000313" key="6">
    <source>
        <dbReference type="EMBL" id="KPV73342.1"/>
    </source>
</evidence>
<dbReference type="Gene3D" id="1.20.1250.20">
    <property type="entry name" value="MFS general substrate transporter like domains"/>
    <property type="match status" value="1"/>
</dbReference>
<evidence type="ECO:0008006" key="8">
    <source>
        <dbReference type="Google" id="ProtNLM"/>
    </source>
</evidence>
<keyword evidence="7" id="KW-1185">Reference proteome</keyword>
<comment type="subcellular location">
    <subcellularLocation>
        <location evidence="1">Membrane</location>
        <topology evidence="1">Multi-pass membrane protein</topology>
    </subcellularLocation>
</comment>
<dbReference type="GO" id="GO:0016020">
    <property type="term" value="C:membrane"/>
    <property type="evidence" value="ECO:0007669"/>
    <property type="project" value="UniProtKB-SubCell"/>
</dbReference>
<sequence>MSTSPTSLERTPSSLDEKLPIEAGAPAVEAQGGQKRSWYRSPLCQVNIVGACAFLSPGLWNSMNSLGAGGGQEPWLANAANSIVFGLMVLTCLLGSSITTVTGYRWALCLGAMGYAPYAGGLVYNLNTGATWLVYLGSVTCGLSAGLFWSVEGAIALGYPDPSQRGIFLAIWLAWRNAGQILGGAINLGLNAKGNKIGAISQVTYYVFIALQCVAPLVAMFLVNPSQVQRKDGKPVKMEEHIGFLNEMREMWALMCRREVLWLLPISLYAQWTSPYINSFLSLYFTVRARALGSLVIAILGVVFNFALGAFLDNERFTKKFRARASYLMIMVSLGGVWIWATVIQLRFLDHKPRLDWTDGQRFAEAWMLYVLFYITYFTLQNNLYWVIASTARAPHELIRLSSFLRGAESAGSACGYALTASKNLPLTVPLSIDFALWGVAITTAWMTVKEVGVSLGIREAEEEE</sequence>
<feature type="transmembrane region" description="Helical" evidence="5">
    <location>
        <begin position="167"/>
        <end position="191"/>
    </location>
</feature>
<evidence type="ECO:0000256" key="2">
    <source>
        <dbReference type="ARBA" id="ARBA00022692"/>
    </source>
</evidence>